<reference evidence="5" key="1">
    <citation type="submission" date="2019-11" db="EMBL/GenBank/DDBJ databases">
        <authorList>
            <person name="Feng L."/>
        </authorList>
    </citation>
    <scope>NUCLEOTIDE SEQUENCE</scope>
    <source>
        <strain evidence="5">VrattiLFYP33</strain>
    </source>
</reference>
<dbReference type="AlphaFoldDB" id="A0A6N2YU45"/>
<gene>
    <name evidence="5" type="primary">arg</name>
    <name evidence="5" type="ORF">VRLFYP33_02444</name>
</gene>
<dbReference type="EC" id="3.5.3.1" evidence="5"/>
<dbReference type="Gene3D" id="3.40.800.10">
    <property type="entry name" value="Ureohydrolase domain"/>
    <property type="match status" value="1"/>
</dbReference>
<accession>A0A6N2YU45</accession>
<dbReference type="PANTHER" id="PTHR43782">
    <property type="entry name" value="ARGINASE"/>
    <property type="match status" value="1"/>
</dbReference>
<dbReference type="InterPro" id="IPR023696">
    <property type="entry name" value="Ureohydrolase_dom_sf"/>
</dbReference>
<dbReference type="GO" id="GO:0005829">
    <property type="term" value="C:cytosol"/>
    <property type="evidence" value="ECO:0007669"/>
    <property type="project" value="TreeGrafter"/>
</dbReference>
<evidence type="ECO:0000256" key="4">
    <source>
        <dbReference type="PROSITE-ProRule" id="PRU00742"/>
    </source>
</evidence>
<name>A0A6N2YU45_9FIRM</name>
<dbReference type="GO" id="GO:0004053">
    <property type="term" value="F:arginase activity"/>
    <property type="evidence" value="ECO:0007669"/>
    <property type="project" value="UniProtKB-EC"/>
</dbReference>
<evidence type="ECO:0000256" key="2">
    <source>
        <dbReference type="ARBA" id="ARBA00022801"/>
    </source>
</evidence>
<keyword evidence="2 5" id="KW-0378">Hydrolase</keyword>
<evidence type="ECO:0000313" key="5">
    <source>
        <dbReference type="EMBL" id="VYT68732.1"/>
    </source>
</evidence>
<keyword evidence="3" id="KW-0464">Manganese</keyword>
<sequence length="309" mass="34049">MSQQSTSNPTMSMPASTASASGKTLQLVYPQWQGGANPNYQIGAQVLAALLPSSPNTEKVYVPVADEKATLAANEEQTAQDVFAEKILLQQQTTAREILKVKQPRIIITIGGDCSISQVPFDYLHQQYPNNTAILWLDAHPDIMTPKEFNHEHAMVLGNLLGHGAPSFAKTVKAPFRPNQVLYVGLIESGLLPHEKSFIAEHSLSYLTPQDLTSTQPVTDWLTANKIEHVMVHLDLDVLSPTDFRSLLCNKPHQGPVEYAVGEMTLAKIFQILQAVSENSELVGLSIAEYLPWDIINLRNGLSKLDIFK</sequence>
<dbReference type="PROSITE" id="PS51409">
    <property type="entry name" value="ARGINASE_2"/>
    <property type="match status" value="1"/>
</dbReference>
<keyword evidence="1" id="KW-0479">Metal-binding</keyword>
<dbReference type="CDD" id="cd09999">
    <property type="entry name" value="Arginase-like_1"/>
    <property type="match status" value="1"/>
</dbReference>
<evidence type="ECO:0000256" key="1">
    <source>
        <dbReference type="ARBA" id="ARBA00022723"/>
    </source>
</evidence>
<organism evidence="5">
    <name type="scientific">Veillonella ratti</name>
    <dbReference type="NCBI Taxonomy" id="103892"/>
    <lineage>
        <taxon>Bacteria</taxon>
        <taxon>Bacillati</taxon>
        <taxon>Bacillota</taxon>
        <taxon>Negativicutes</taxon>
        <taxon>Veillonellales</taxon>
        <taxon>Veillonellaceae</taxon>
        <taxon>Veillonella</taxon>
    </lineage>
</organism>
<dbReference type="EMBL" id="CACRUX010000005">
    <property type="protein sequence ID" value="VYT68732.1"/>
    <property type="molecule type" value="Genomic_DNA"/>
</dbReference>
<dbReference type="SUPFAM" id="SSF52768">
    <property type="entry name" value="Arginase/deacetylase"/>
    <property type="match status" value="1"/>
</dbReference>
<dbReference type="PANTHER" id="PTHR43782:SF3">
    <property type="entry name" value="ARGINASE"/>
    <property type="match status" value="1"/>
</dbReference>
<comment type="similarity">
    <text evidence="4">Belongs to the arginase family.</text>
</comment>
<dbReference type="RefSeq" id="WP_156703934.1">
    <property type="nucleotide sequence ID" value="NZ_CACRUX010000005.1"/>
</dbReference>
<protein>
    <submittedName>
        <fullName evidence="5">Arginase</fullName>
        <ecNumber evidence="5">3.5.3.1</ecNumber>
    </submittedName>
</protein>
<evidence type="ECO:0000256" key="3">
    <source>
        <dbReference type="ARBA" id="ARBA00023211"/>
    </source>
</evidence>
<dbReference type="InterPro" id="IPR006035">
    <property type="entry name" value="Ureohydrolase"/>
</dbReference>
<dbReference type="GO" id="GO:0030145">
    <property type="term" value="F:manganese ion binding"/>
    <property type="evidence" value="ECO:0007669"/>
    <property type="project" value="TreeGrafter"/>
</dbReference>
<dbReference type="Pfam" id="PF00491">
    <property type="entry name" value="Arginase"/>
    <property type="match status" value="1"/>
</dbReference>
<proteinExistence type="inferred from homology"/>